<evidence type="ECO:0000256" key="5">
    <source>
        <dbReference type="PROSITE-ProRule" id="PRU00284"/>
    </source>
</evidence>
<accession>A0A1M5A006</accession>
<dbReference type="SMART" id="SM00304">
    <property type="entry name" value="HAMP"/>
    <property type="match status" value="1"/>
</dbReference>
<dbReference type="InterPro" id="IPR051310">
    <property type="entry name" value="MCP_chemotaxis"/>
</dbReference>
<dbReference type="PANTHER" id="PTHR43531">
    <property type="entry name" value="PROTEIN ICFG"/>
    <property type="match status" value="1"/>
</dbReference>
<comment type="similarity">
    <text evidence="4">Belongs to the methyl-accepting chemotaxis (MCP) protein family.</text>
</comment>
<feature type="transmembrane region" description="Helical" evidence="7">
    <location>
        <begin position="312"/>
        <end position="334"/>
    </location>
</feature>
<keyword evidence="7" id="KW-0812">Transmembrane</keyword>
<dbReference type="AlphaFoldDB" id="A0A1M5A006"/>
<evidence type="ECO:0000256" key="3">
    <source>
        <dbReference type="ARBA" id="ARBA00023224"/>
    </source>
</evidence>
<comment type="subcellular location">
    <subcellularLocation>
        <location evidence="1">Membrane</location>
    </subcellularLocation>
</comment>
<evidence type="ECO:0000259" key="8">
    <source>
        <dbReference type="PROSITE" id="PS50111"/>
    </source>
</evidence>
<dbReference type="InterPro" id="IPR010910">
    <property type="entry name" value="Nitrate/nitrite_sensing_bac"/>
</dbReference>
<dbReference type="SMART" id="SM00283">
    <property type="entry name" value="MA"/>
    <property type="match status" value="1"/>
</dbReference>
<dbReference type="PANTHER" id="PTHR43531:SF11">
    <property type="entry name" value="METHYL-ACCEPTING CHEMOTAXIS PROTEIN 3"/>
    <property type="match status" value="1"/>
</dbReference>
<keyword evidence="7" id="KW-1133">Transmembrane helix</keyword>
<dbReference type="GO" id="GO:0004888">
    <property type="term" value="F:transmembrane signaling receptor activity"/>
    <property type="evidence" value="ECO:0007669"/>
    <property type="project" value="InterPro"/>
</dbReference>
<dbReference type="InterPro" id="IPR013587">
    <property type="entry name" value="Nitrate/nitrite_sensing"/>
</dbReference>
<dbReference type="GO" id="GO:0007165">
    <property type="term" value="P:signal transduction"/>
    <property type="evidence" value="ECO:0007669"/>
    <property type="project" value="UniProtKB-KW"/>
</dbReference>
<dbReference type="GO" id="GO:0016020">
    <property type="term" value="C:membrane"/>
    <property type="evidence" value="ECO:0007669"/>
    <property type="project" value="UniProtKB-SubCell"/>
</dbReference>
<evidence type="ECO:0000256" key="1">
    <source>
        <dbReference type="ARBA" id="ARBA00004370"/>
    </source>
</evidence>
<dbReference type="FunFam" id="1.10.287.950:FF:000001">
    <property type="entry name" value="Methyl-accepting chemotaxis sensory transducer"/>
    <property type="match status" value="1"/>
</dbReference>
<feature type="domain" description="Methyl-accepting transducer" evidence="8">
    <location>
        <begin position="391"/>
        <end position="620"/>
    </location>
</feature>
<dbReference type="Gene3D" id="1.10.287.950">
    <property type="entry name" value="Methyl-accepting chemotaxis protein"/>
    <property type="match status" value="1"/>
</dbReference>
<dbReference type="CDD" id="cd06225">
    <property type="entry name" value="HAMP"/>
    <property type="match status" value="1"/>
</dbReference>
<dbReference type="SUPFAM" id="SSF58104">
    <property type="entry name" value="Methyl-accepting chemotaxis protein (MCP) signaling domain"/>
    <property type="match status" value="1"/>
</dbReference>
<proteinExistence type="inferred from homology"/>
<evidence type="ECO:0000313" key="12">
    <source>
        <dbReference type="Proteomes" id="UP000184346"/>
    </source>
</evidence>
<dbReference type="InterPro" id="IPR003660">
    <property type="entry name" value="HAMP_dom"/>
</dbReference>
<dbReference type="PROSITE" id="PS50885">
    <property type="entry name" value="HAMP"/>
    <property type="match status" value="1"/>
</dbReference>
<dbReference type="InterPro" id="IPR004090">
    <property type="entry name" value="Chemotax_Me-accpt_rcpt"/>
</dbReference>
<dbReference type="STRING" id="1121942.SAMN02745148_02128"/>
<keyword evidence="7" id="KW-0472">Membrane</keyword>
<dbReference type="Pfam" id="PF08376">
    <property type="entry name" value="NIT"/>
    <property type="match status" value="1"/>
</dbReference>
<keyword evidence="2" id="KW-0145">Chemotaxis</keyword>
<dbReference type="EMBL" id="FQUJ01000008">
    <property type="protein sequence ID" value="SHF23633.1"/>
    <property type="molecule type" value="Genomic_DNA"/>
</dbReference>
<dbReference type="PROSITE" id="PS50906">
    <property type="entry name" value="NIT"/>
    <property type="match status" value="1"/>
</dbReference>
<keyword evidence="6" id="KW-0175">Coiled coil</keyword>
<organism evidence="11 12">
    <name type="scientific">Modicisalibacter ilicicola DSM 19980</name>
    <dbReference type="NCBI Taxonomy" id="1121942"/>
    <lineage>
        <taxon>Bacteria</taxon>
        <taxon>Pseudomonadati</taxon>
        <taxon>Pseudomonadota</taxon>
        <taxon>Gammaproteobacteria</taxon>
        <taxon>Oceanospirillales</taxon>
        <taxon>Halomonadaceae</taxon>
        <taxon>Modicisalibacter</taxon>
    </lineage>
</organism>
<gene>
    <name evidence="11" type="ORF">SAMN02745148_02128</name>
</gene>
<feature type="domain" description="HAMP" evidence="9">
    <location>
        <begin position="341"/>
        <end position="386"/>
    </location>
</feature>
<dbReference type="PROSITE" id="PS50111">
    <property type="entry name" value="CHEMOTAXIS_TRANSDUC_2"/>
    <property type="match status" value="1"/>
</dbReference>
<feature type="coiled-coil region" evidence="6">
    <location>
        <begin position="591"/>
        <end position="618"/>
    </location>
</feature>
<dbReference type="Proteomes" id="UP000184346">
    <property type="component" value="Unassembled WGS sequence"/>
</dbReference>
<dbReference type="Pfam" id="PF00015">
    <property type="entry name" value="MCPsignal"/>
    <property type="match status" value="1"/>
</dbReference>
<dbReference type="CDD" id="cd11386">
    <property type="entry name" value="MCP_signal"/>
    <property type="match status" value="1"/>
</dbReference>
<protein>
    <submittedName>
        <fullName evidence="11">Methyl-accepting chemotaxis protein</fullName>
    </submittedName>
</protein>
<evidence type="ECO:0000256" key="6">
    <source>
        <dbReference type="SAM" id="Coils"/>
    </source>
</evidence>
<dbReference type="InterPro" id="IPR004089">
    <property type="entry name" value="MCPsignal_dom"/>
</dbReference>
<reference evidence="11 12" key="1">
    <citation type="submission" date="2016-11" db="EMBL/GenBank/DDBJ databases">
        <authorList>
            <person name="Jaros S."/>
            <person name="Januszkiewicz K."/>
            <person name="Wedrychowicz H."/>
        </authorList>
    </citation>
    <scope>NUCLEOTIDE SEQUENCE [LARGE SCALE GENOMIC DNA]</scope>
    <source>
        <strain evidence="11 12">DSM 19980</strain>
    </source>
</reference>
<evidence type="ECO:0000259" key="9">
    <source>
        <dbReference type="PROSITE" id="PS50885"/>
    </source>
</evidence>
<evidence type="ECO:0000259" key="10">
    <source>
        <dbReference type="PROSITE" id="PS50906"/>
    </source>
</evidence>
<dbReference type="Pfam" id="PF00672">
    <property type="entry name" value="HAMP"/>
    <property type="match status" value="1"/>
</dbReference>
<name>A0A1M5A006_9GAMM</name>
<sequence>MKHLLHQIPMSRKFLLVLMLPLLALAYFAISGIVERQQTTHTMNQLQSLTELAQQGGNLIHQLQRERGMTAGFLGSKGRNFQDKLPEQRKATDLQTEIFQAHLNGMSGDVLKGELAARIERVRTQLDATSGIRQRVNGLSISTSEALGHYTGINSELMNLVAQMSHMTREASVSRRLDAYYSLLEAKDLAGIERALLSNAFGADYISPVLYQRFMNLIGKEAAFLESFRAFADGALVAQLDQGLAGPEMERVQNLRELVIERAAQGGFGVDPQQWFEWQTVKLGRLKAVEDAVAEDVLSTTAGLYQSARFDLLQYAVIAALSTGLAIFLSVIIVRSMLGPLKRALENISTRGGDLTQRLEVPGSDELSQLYKAFNDSTTITEQLVANVKQGAMSVKVASGEISMGNQDLAQRTEEQSASLEETATSMEQITSTVHQTADNARHAQAMSTEVSGQARQASEVAGRARQAMTEIHKSNEEVTSIIAAIDSIAFQTNLLALNASVEAARAGEHGRGFAVVASEVRNLASRSAEEADHIRRLIDNNVTRISEGEALVTDSSDILETIAGQMKKMAELINEISAASTEQSSGIEQINQAMSQLEEVTQQNAALVEQMAAASKSLDDQSEDLAGVMGQFKVSADSAHGFNVAAFEPEKSSHHLPAPVNKTDLTAY</sequence>
<keyword evidence="12" id="KW-1185">Reference proteome</keyword>
<dbReference type="PRINTS" id="PR00260">
    <property type="entry name" value="CHEMTRNSDUCR"/>
</dbReference>
<evidence type="ECO:0000313" key="11">
    <source>
        <dbReference type="EMBL" id="SHF23633.1"/>
    </source>
</evidence>
<keyword evidence="3 5" id="KW-0807">Transducer</keyword>
<evidence type="ECO:0000256" key="7">
    <source>
        <dbReference type="SAM" id="Phobius"/>
    </source>
</evidence>
<feature type="domain" description="NIT" evidence="10">
    <location>
        <begin position="54"/>
        <end position="304"/>
    </location>
</feature>
<evidence type="ECO:0000256" key="2">
    <source>
        <dbReference type="ARBA" id="ARBA00022500"/>
    </source>
</evidence>
<evidence type="ECO:0000256" key="4">
    <source>
        <dbReference type="ARBA" id="ARBA00029447"/>
    </source>
</evidence>
<dbReference type="GO" id="GO:0006935">
    <property type="term" value="P:chemotaxis"/>
    <property type="evidence" value="ECO:0007669"/>
    <property type="project" value="UniProtKB-KW"/>
</dbReference>